<dbReference type="InterPro" id="IPR042100">
    <property type="entry name" value="Bug_dom1"/>
</dbReference>
<dbReference type="PANTHER" id="PTHR42928">
    <property type="entry name" value="TRICARBOXYLATE-BINDING PROTEIN"/>
    <property type="match status" value="1"/>
</dbReference>
<sequence length="162" mass="17264">MCMELFKKELGLDLVHVPYKAATQAETDVIGGQVTLMFDAVTTGGELVKSGRLKSFGISSRAPDPLSPAQKPLASQGIAELRNFDVTAFTGVLVPAGTPAAIVNTLKNAFIDILSDPQFRVEIAQRGIPLSEPSAALQMDKLLADDKIKWGALVRSANITLD</sequence>
<keyword evidence="3" id="KW-1185">Reference proteome</keyword>
<name>A0A254PWZ5_9BURK</name>
<reference evidence="2 3" key="1">
    <citation type="submission" date="2017-05" db="EMBL/GenBank/DDBJ databases">
        <title>Genome of Polynucleobacter sp. MWH-Feld-100.</title>
        <authorList>
            <person name="Hahn M.W."/>
        </authorList>
    </citation>
    <scope>NUCLEOTIDE SEQUENCE [LARGE SCALE GENOMIC DNA]</scope>
    <source>
        <strain evidence="2 3">MWH-Feld-100</strain>
    </source>
</reference>
<dbReference type="Pfam" id="PF03401">
    <property type="entry name" value="TctC"/>
    <property type="match status" value="1"/>
</dbReference>
<dbReference type="RefSeq" id="WP_088524516.1">
    <property type="nucleotide sequence ID" value="NZ_NGUP01000001.1"/>
</dbReference>
<dbReference type="PANTHER" id="PTHR42928:SF5">
    <property type="entry name" value="BLR1237 PROTEIN"/>
    <property type="match status" value="1"/>
</dbReference>
<dbReference type="Proteomes" id="UP000197528">
    <property type="component" value="Unassembled WGS sequence"/>
</dbReference>
<evidence type="ECO:0000313" key="3">
    <source>
        <dbReference type="Proteomes" id="UP000197528"/>
    </source>
</evidence>
<dbReference type="Gene3D" id="3.40.190.10">
    <property type="entry name" value="Periplasmic binding protein-like II"/>
    <property type="match status" value="1"/>
</dbReference>
<accession>A0A254PWZ5</accession>
<evidence type="ECO:0008006" key="4">
    <source>
        <dbReference type="Google" id="ProtNLM"/>
    </source>
</evidence>
<proteinExistence type="inferred from homology"/>
<evidence type="ECO:0000256" key="1">
    <source>
        <dbReference type="ARBA" id="ARBA00006987"/>
    </source>
</evidence>
<comment type="similarity">
    <text evidence="1">Belongs to the UPF0065 (bug) family.</text>
</comment>
<gene>
    <name evidence="2" type="ORF">CBI31_00715</name>
</gene>
<dbReference type="InterPro" id="IPR005064">
    <property type="entry name" value="BUG"/>
</dbReference>
<dbReference type="EMBL" id="NGUP01000001">
    <property type="protein sequence ID" value="OWS70804.1"/>
    <property type="molecule type" value="Genomic_DNA"/>
</dbReference>
<organism evidence="2 3">
    <name type="scientific">Polynucleobacter campilacus</name>
    <dbReference type="NCBI Taxonomy" id="1743163"/>
    <lineage>
        <taxon>Bacteria</taxon>
        <taxon>Pseudomonadati</taxon>
        <taxon>Pseudomonadota</taxon>
        <taxon>Betaproteobacteria</taxon>
        <taxon>Burkholderiales</taxon>
        <taxon>Burkholderiaceae</taxon>
        <taxon>Polynucleobacter</taxon>
    </lineage>
</organism>
<dbReference type="AlphaFoldDB" id="A0A254PWZ5"/>
<dbReference type="Gene3D" id="3.40.190.150">
    <property type="entry name" value="Bordetella uptake gene, domain 1"/>
    <property type="match status" value="1"/>
</dbReference>
<protein>
    <recommendedName>
        <fullName evidence="4">ABC transporter substrate-binding protein</fullName>
    </recommendedName>
</protein>
<comment type="caution">
    <text evidence="2">The sequence shown here is derived from an EMBL/GenBank/DDBJ whole genome shotgun (WGS) entry which is preliminary data.</text>
</comment>
<evidence type="ECO:0000313" key="2">
    <source>
        <dbReference type="EMBL" id="OWS70804.1"/>
    </source>
</evidence>